<dbReference type="Pfam" id="PF14520">
    <property type="entry name" value="HHH_5"/>
    <property type="match status" value="1"/>
</dbReference>
<evidence type="ECO:0000259" key="9">
    <source>
        <dbReference type="PROSITE" id="PS50164"/>
    </source>
</evidence>
<dbReference type="SUPFAM" id="SSF82771">
    <property type="entry name" value="GIY-YIG endonuclease"/>
    <property type="match status" value="1"/>
</dbReference>
<dbReference type="GO" id="GO:0003677">
    <property type="term" value="F:DNA binding"/>
    <property type="evidence" value="ECO:0007669"/>
    <property type="project" value="UniProtKB-UniRule"/>
</dbReference>
<dbReference type="InterPro" id="IPR047296">
    <property type="entry name" value="GIY-YIG_UvrC_Cho"/>
</dbReference>
<comment type="subunit">
    <text evidence="6">Interacts with UvrB in an incision complex.</text>
</comment>
<dbReference type="PROSITE" id="PS50165">
    <property type="entry name" value="UVRC"/>
    <property type="match status" value="1"/>
</dbReference>
<comment type="caution">
    <text evidence="11">The sequence shown here is derived from an EMBL/GenBank/DDBJ whole genome shotgun (WGS) entry which is preliminary data.</text>
</comment>
<dbReference type="EMBL" id="DSQF01000002">
    <property type="protein sequence ID" value="HGZ41915.1"/>
    <property type="molecule type" value="Genomic_DNA"/>
</dbReference>
<dbReference type="FunFam" id="3.40.1440.10:FF:000001">
    <property type="entry name" value="UvrABC system protein C"/>
    <property type="match status" value="1"/>
</dbReference>
<dbReference type="InterPro" id="IPR000305">
    <property type="entry name" value="GIY-YIG_endonuc"/>
</dbReference>
<dbReference type="InterPro" id="IPR050066">
    <property type="entry name" value="UvrABC_protein_C"/>
</dbReference>
<dbReference type="AlphaFoldDB" id="A0A832MIH8"/>
<evidence type="ECO:0000256" key="2">
    <source>
        <dbReference type="ARBA" id="ARBA00022763"/>
    </source>
</evidence>
<dbReference type="GO" id="GO:0006289">
    <property type="term" value="P:nucleotide-excision repair"/>
    <property type="evidence" value="ECO:0007669"/>
    <property type="project" value="UniProtKB-UniRule"/>
</dbReference>
<keyword evidence="5 6" id="KW-0234">DNA repair</keyword>
<dbReference type="HAMAP" id="MF_00203">
    <property type="entry name" value="UvrC"/>
    <property type="match status" value="1"/>
</dbReference>
<dbReference type="InterPro" id="IPR001162">
    <property type="entry name" value="UvrC_RNase_H_dom"/>
</dbReference>
<evidence type="ECO:0000313" key="11">
    <source>
        <dbReference type="EMBL" id="HGZ41915.1"/>
    </source>
</evidence>
<sequence length="642" mass="70393">MAPRSQAGHCGARGRGVVSPAPGHPGDPSEAPVSVLSEKTQNLPSEPGVYLFKDAHGRVLYVGKAKSLAQRVRAYLANDLPERLREMVERAADLDVVLTRSEAEALLLEATLIRQHRPHYNILLKDDKSFPYVRISVQEEYPRLSITRQVREDGARYLGPFTDVKLLRRTLREIRRVFPVRTCRDFEEHRRRDRPCLYYHIRRCAGPCTRRAGVTPASYRMLVDGLLMFLSGRDAELPARLRAQMDAAAAERDYERAALVRDQIRLLARLRSPQTVVSPDVRETDVVGIARHGRRAAAAILLLREGRVVGKESRALDRADDLDDAGVLAAFLGQHYLARTALPRRIVVGVAPAGAEVLGEALAARAGRRVELVVTRRGRERRLVDMAERNAALALEEAAARAAGRRARFSPEILELQKALGLAAPPHRMVCFDVSNLGAEHAVAAVVASENGRARKGLYRRMRLRRPGPDDFALIGEAVERFWTRVESGEVPRPDLVVVDGGAGQVAAARAALERVAAEPVALVGLAKREETVVREHGASLRLPRRSAALRALQRLRDEAHRFGLDYHRLLRGRARLASGLDHVPGVGPARRAALLKAFGSVEALRGAAADEIAARAGVPRALAARVAEHLAGAPGAGRRPA</sequence>
<evidence type="ECO:0000256" key="6">
    <source>
        <dbReference type="HAMAP-Rule" id="MF_00203"/>
    </source>
</evidence>
<reference evidence="11" key="1">
    <citation type="journal article" date="2020" name="mSystems">
        <title>Genome- and Community-Level Interaction Insights into Carbon Utilization and Element Cycling Functions of Hydrothermarchaeota in Hydrothermal Sediment.</title>
        <authorList>
            <person name="Zhou Z."/>
            <person name="Liu Y."/>
            <person name="Xu W."/>
            <person name="Pan J."/>
            <person name="Luo Z.H."/>
            <person name="Li M."/>
        </authorList>
    </citation>
    <scope>NUCLEOTIDE SEQUENCE [LARGE SCALE GENOMIC DNA]</scope>
    <source>
        <strain evidence="11">SpSt-381</strain>
    </source>
</reference>
<dbReference type="SMART" id="SM00465">
    <property type="entry name" value="GIYc"/>
    <property type="match status" value="1"/>
</dbReference>
<name>A0A832MIH8_UNCEI</name>
<feature type="region of interest" description="Disordered" evidence="7">
    <location>
        <begin position="1"/>
        <end position="39"/>
    </location>
</feature>
<dbReference type="InterPro" id="IPR004791">
    <property type="entry name" value="UvrC"/>
</dbReference>
<feature type="domain" description="UVR" evidence="8">
    <location>
        <begin position="235"/>
        <end position="270"/>
    </location>
</feature>
<dbReference type="Pfam" id="PF02151">
    <property type="entry name" value="UVR"/>
    <property type="match status" value="1"/>
</dbReference>
<dbReference type="GO" id="GO:0005737">
    <property type="term" value="C:cytoplasm"/>
    <property type="evidence" value="ECO:0007669"/>
    <property type="project" value="UniProtKB-SubCell"/>
</dbReference>
<dbReference type="PROSITE" id="PS50164">
    <property type="entry name" value="GIY_YIG"/>
    <property type="match status" value="1"/>
</dbReference>
<evidence type="ECO:0000256" key="3">
    <source>
        <dbReference type="ARBA" id="ARBA00022769"/>
    </source>
</evidence>
<dbReference type="PANTHER" id="PTHR30562:SF1">
    <property type="entry name" value="UVRABC SYSTEM PROTEIN C"/>
    <property type="match status" value="1"/>
</dbReference>
<dbReference type="SUPFAM" id="SSF47781">
    <property type="entry name" value="RuvA domain 2-like"/>
    <property type="match status" value="1"/>
</dbReference>
<organism evidence="11">
    <name type="scientific">Eiseniibacteriota bacterium</name>
    <dbReference type="NCBI Taxonomy" id="2212470"/>
    <lineage>
        <taxon>Bacteria</taxon>
        <taxon>Candidatus Eiseniibacteriota</taxon>
    </lineage>
</organism>
<dbReference type="CDD" id="cd10434">
    <property type="entry name" value="GIY-YIG_UvrC_Cho"/>
    <property type="match status" value="1"/>
</dbReference>
<proteinExistence type="inferred from homology"/>
<dbReference type="Pfam" id="PF22920">
    <property type="entry name" value="UvrC_RNaseH"/>
    <property type="match status" value="1"/>
</dbReference>
<dbReference type="InterPro" id="IPR036876">
    <property type="entry name" value="UVR_dom_sf"/>
</dbReference>
<protein>
    <recommendedName>
        <fullName evidence="6">UvrABC system protein C</fullName>
        <shortName evidence="6">Protein UvrC</shortName>
    </recommendedName>
    <alternativeName>
        <fullName evidence="6">Excinuclease ABC subunit C</fullName>
    </alternativeName>
</protein>
<evidence type="ECO:0000256" key="1">
    <source>
        <dbReference type="ARBA" id="ARBA00022490"/>
    </source>
</evidence>
<evidence type="ECO:0000259" key="8">
    <source>
        <dbReference type="PROSITE" id="PS50151"/>
    </source>
</evidence>
<dbReference type="Pfam" id="PF01541">
    <property type="entry name" value="GIY-YIG"/>
    <property type="match status" value="1"/>
</dbReference>
<dbReference type="InterPro" id="IPR035901">
    <property type="entry name" value="GIY-YIG_endonuc_sf"/>
</dbReference>
<comment type="subcellular location">
    <subcellularLocation>
        <location evidence="6">Cytoplasm</location>
    </subcellularLocation>
</comment>
<keyword evidence="4 6" id="KW-0267">Excision nuclease</keyword>
<dbReference type="SUPFAM" id="SSF46600">
    <property type="entry name" value="C-terminal UvrC-binding domain of UvrB"/>
    <property type="match status" value="1"/>
</dbReference>
<dbReference type="GO" id="GO:0009381">
    <property type="term" value="F:excinuclease ABC activity"/>
    <property type="evidence" value="ECO:0007669"/>
    <property type="project" value="UniProtKB-UniRule"/>
</dbReference>
<comment type="function">
    <text evidence="6">The UvrABC repair system catalyzes the recognition and processing of DNA lesions. UvrC both incises the 5' and 3' sides of the lesion. The N-terminal half is responsible for the 3' incision and the C-terminal half is responsible for the 5' incision.</text>
</comment>
<dbReference type="Gene3D" id="1.10.150.20">
    <property type="entry name" value="5' to 3' exonuclease, C-terminal subdomain"/>
    <property type="match status" value="1"/>
</dbReference>
<dbReference type="InterPro" id="IPR038476">
    <property type="entry name" value="UvrC_RNase_H_dom_sf"/>
</dbReference>
<evidence type="ECO:0000256" key="5">
    <source>
        <dbReference type="ARBA" id="ARBA00023204"/>
    </source>
</evidence>
<dbReference type="InterPro" id="IPR001943">
    <property type="entry name" value="UVR_dom"/>
</dbReference>
<evidence type="ECO:0000259" key="10">
    <source>
        <dbReference type="PROSITE" id="PS50165"/>
    </source>
</evidence>
<dbReference type="GO" id="GO:0009380">
    <property type="term" value="C:excinuclease repair complex"/>
    <property type="evidence" value="ECO:0007669"/>
    <property type="project" value="InterPro"/>
</dbReference>
<feature type="domain" description="UvrC family homology region profile" evidence="10">
    <location>
        <begin position="286"/>
        <end position="513"/>
    </location>
</feature>
<keyword evidence="6" id="KW-0742">SOS response</keyword>
<gene>
    <name evidence="6 11" type="primary">uvrC</name>
    <name evidence="11" type="ORF">ENR23_00555</name>
</gene>
<keyword evidence="1 6" id="KW-0963">Cytoplasm</keyword>
<dbReference type="NCBIfam" id="TIGR00194">
    <property type="entry name" value="uvrC"/>
    <property type="match status" value="1"/>
</dbReference>
<keyword evidence="3 6" id="KW-0228">DNA excision</keyword>
<evidence type="ECO:0000256" key="4">
    <source>
        <dbReference type="ARBA" id="ARBA00022881"/>
    </source>
</evidence>
<keyword evidence="2 6" id="KW-0227">DNA damage</keyword>
<dbReference type="Gene3D" id="3.30.420.340">
    <property type="entry name" value="UvrC, RNAse H endonuclease domain"/>
    <property type="match status" value="1"/>
</dbReference>
<comment type="similarity">
    <text evidence="6">Belongs to the UvrC family.</text>
</comment>
<dbReference type="PROSITE" id="PS50151">
    <property type="entry name" value="UVR"/>
    <property type="match status" value="1"/>
</dbReference>
<dbReference type="Pfam" id="PF08459">
    <property type="entry name" value="UvrC_RNaseH_dom"/>
    <property type="match status" value="1"/>
</dbReference>
<dbReference type="PANTHER" id="PTHR30562">
    <property type="entry name" value="UVRC/OXIDOREDUCTASE"/>
    <property type="match status" value="1"/>
</dbReference>
<feature type="domain" description="GIY-YIG" evidence="9">
    <location>
        <begin position="45"/>
        <end position="122"/>
    </location>
</feature>
<dbReference type="NCBIfam" id="NF001824">
    <property type="entry name" value="PRK00558.1-5"/>
    <property type="match status" value="1"/>
</dbReference>
<evidence type="ECO:0000256" key="7">
    <source>
        <dbReference type="SAM" id="MobiDB-lite"/>
    </source>
</evidence>
<dbReference type="Gene3D" id="3.40.1440.10">
    <property type="entry name" value="GIY-YIG endonuclease"/>
    <property type="match status" value="1"/>
</dbReference>
<dbReference type="GO" id="GO:0009432">
    <property type="term" value="P:SOS response"/>
    <property type="evidence" value="ECO:0007669"/>
    <property type="project" value="UniProtKB-UniRule"/>
</dbReference>
<accession>A0A832MIH8</accession>
<dbReference type="InterPro" id="IPR010994">
    <property type="entry name" value="RuvA_2-like"/>
</dbReference>